<comment type="caution">
    <text evidence="6">The sequence shown here is derived from an EMBL/GenBank/DDBJ whole genome shotgun (WGS) entry which is preliminary data.</text>
</comment>
<feature type="non-terminal residue" evidence="6">
    <location>
        <position position="1"/>
    </location>
</feature>
<dbReference type="Proteomes" id="UP000026923">
    <property type="component" value="Unassembled WGS sequence"/>
</dbReference>
<dbReference type="InterPro" id="IPR003594">
    <property type="entry name" value="HATPase_dom"/>
</dbReference>
<dbReference type="PROSITE" id="PS50109">
    <property type="entry name" value="HIS_KIN"/>
    <property type="match status" value="1"/>
</dbReference>
<dbReference type="InterPro" id="IPR036890">
    <property type="entry name" value="HATPase_C_sf"/>
</dbReference>
<feature type="domain" description="Histidine kinase" evidence="5">
    <location>
        <begin position="163"/>
        <end position="399"/>
    </location>
</feature>
<dbReference type="AlphaFoldDB" id="A0A061JJ65"/>
<keyword evidence="3" id="KW-0597">Phosphoprotein</keyword>
<accession>A0A061JJ65</accession>
<dbReference type="Gene3D" id="1.10.287.130">
    <property type="match status" value="1"/>
</dbReference>
<evidence type="ECO:0000313" key="7">
    <source>
        <dbReference type="Proteomes" id="UP000026923"/>
    </source>
</evidence>
<dbReference type="CDD" id="cd16943">
    <property type="entry name" value="HATPase_AtoS-like"/>
    <property type="match status" value="1"/>
</dbReference>
<dbReference type="HOGENOM" id="CLU_675331_0_0_6"/>
<comment type="catalytic activity">
    <reaction evidence="1">
        <text>ATP + protein L-histidine = ADP + protein N-phospho-L-histidine.</text>
        <dbReference type="EC" id="2.7.13.3"/>
    </reaction>
</comment>
<evidence type="ECO:0000256" key="4">
    <source>
        <dbReference type="SAM" id="Coils"/>
    </source>
</evidence>
<feature type="coiled-coil region" evidence="4">
    <location>
        <begin position="120"/>
        <end position="147"/>
    </location>
</feature>
<protein>
    <recommendedName>
        <fullName evidence="2">histidine kinase</fullName>
        <ecNumber evidence="2">2.7.13.3</ecNumber>
    </recommendedName>
</protein>
<organism evidence="6 7">
    <name type="scientific">Stutzerimonas stutzeri KOS6</name>
    <dbReference type="NCBI Taxonomy" id="1218352"/>
    <lineage>
        <taxon>Bacteria</taxon>
        <taxon>Pseudomonadati</taxon>
        <taxon>Pseudomonadota</taxon>
        <taxon>Gammaproteobacteria</taxon>
        <taxon>Pseudomonadales</taxon>
        <taxon>Pseudomonadaceae</taxon>
        <taxon>Stutzerimonas</taxon>
    </lineage>
</organism>
<reference evidence="6 7" key="1">
    <citation type="journal article" date="2013" name="Genome Announc.">
        <title>Draft Genome of the Nitrogen-Fixing Bacterium Pseudomonas stutzeri Strain KOS6 Isolated from Industrial Hydrocarbon Sludge.</title>
        <authorList>
            <person name="Grigoryeva T.V."/>
            <person name="Laikov A.V."/>
            <person name="Naumova R.P."/>
            <person name="Manolov A.I."/>
            <person name="Larin A.K."/>
            <person name="Karpova I.Y."/>
            <person name="Semashko T.A."/>
            <person name="Alexeev D.G."/>
            <person name="Kostryukova E.S."/>
            <person name="Muller R."/>
            <person name="Govorun V.M."/>
        </authorList>
    </citation>
    <scope>NUCLEOTIDE SEQUENCE [LARGE SCALE GENOMIC DNA]</scope>
    <source>
        <strain evidence="6 7">KOS6</strain>
    </source>
</reference>
<evidence type="ECO:0000256" key="1">
    <source>
        <dbReference type="ARBA" id="ARBA00000085"/>
    </source>
</evidence>
<dbReference type="InterPro" id="IPR004358">
    <property type="entry name" value="Sig_transdc_His_kin-like_C"/>
</dbReference>
<dbReference type="InterPro" id="IPR005467">
    <property type="entry name" value="His_kinase_dom"/>
</dbReference>
<name>A0A061JJ65_STUST</name>
<evidence type="ECO:0000256" key="3">
    <source>
        <dbReference type="ARBA" id="ARBA00022553"/>
    </source>
</evidence>
<evidence type="ECO:0000256" key="2">
    <source>
        <dbReference type="ARBA" id="ARBA00012438"/>
    </source>
</evidence>
<proteinExistence type="predicted"/>
<dbReference type="PANTHER" id="PTHR43065">
    <property type="entry name" value="SENSOR HISTIDINE KINASE"/>
    <property type="match status" value="1"/>
</dbReference>
<dbReference type="SMART" id="SM00387">
    <property type="entry name" value="HATPase_c"/>
    <property type="match status" value="1"/>
</dbReference>
<dbReference type="EMBL" id="AMCZ02000058">
    <property type="protein sequence ID" value="EWC39042.1"/>
    <property type="molecule type" value="Genomic_DNA"/>
</dbReference>
<dbReference type="Gene3D" id="3.30.450.20">
    <property type="entry name" value="PAS domain"/>
    <property type="match status" value="1"/>
</dbReference>
<dbReference type="GO" id="GO:0000155">
    <property type="term" value="F:phosphorelay sensor kinase activity"/>
    <property type="evidence" value="ECO:0007669"/>
    <property type="project" value="InterPro"/>
</dbReference>
<dbReference type="SUPFAM" id="SSF55785">
    <property type="entry name" value="PYP-like sensor domain (PAS domain)"/>
    <property type="match status" value="1"/>
</dbReference>
<dbReference type="SUPFAM" id="SSF55874">
    <property type="entry name" value="ATPase domain of HSP90 chaperone/DNA topoisomerase II/histidine kinase"/>
    <property type="match status" value="1"/>
</dbReference>
<dbReference type="RefSeq" id="WP_024162217.1">
    <property type="nucleotide sequence ID" value="NZ_KK020676.1"/>
</dbReference>
<keyword evidence="4" id="KW-0175">Coiled coil</keyword>
<dbReference type="CDD" id="cd00082">
    <property type="entry name" value="HisKA"/>
    <property type="match status" value="1"/>
</dbReference>
<dbReference type="EC" id="2.7.13.3" evidence="2"/>
<evidence type="ECO:0000259" key="5">
    <source>
        <dbReference type="PROSITE" id="PS50109"/>
    </source>
</evidence>
<evidence type="ECO:0000313" key="6">
    <source>
        <dbReference type="EMBL" id="EWC39042.1"/>
    </source>
</evidence>
<dbReference type="Gene3D" id="3.30.565.10">
    <property type="entry name" value="Histidine kinase-like ATPase, C-terminal domain"/>
    <property type="match status" value="1"/>
</dbReference>
<dbReference type="Pfam" id="PF02518">
    <property type="entry name" value="HATPase_c"/>
    <property type="match status" value="1"/>
</dbReference>
<sequence>LGIIVLDDDLRICCWNQFVTQRSGIDPADASDRLFLEVFPYTDRAMFTRIVDLARKRGRHVYNHWLDQAPLLRLSAQEPDDASQQLQSTLFFPFEMNDGQRFFSLVMYDTAAVAKSSAHLESALKALRRKQQEQDVLLRKLETANSQLLQSEKLAAIGQLAAGVAHEINNPIGFVFSNLNTLSGYVRDLLRIIDSIDGAGGLEELRGIRQSLEYDYIRGDIEALIHESEDGLDRVKRIISALKDFSHIEEEAFRVSDIHRGLDTTLNVVNNELKYKAEVVKEYGDIPEVECISSQINQVVLNLLINAAHAIEGYGRIVLRTGCSQDQVWIEVEDTGKGIEPKLLNRIFEPFFTTKPVGKGTGLGLALSYNIVQKHGGHIDVESTLGEGTRFRVYLPIKQPAEDKEAR</sequence>
<dbReference type="PANTHER" id="PTHR43065:SF50">
    <property type="entry name" value="HISTIDINE KINASE"/>
    <property type="match status" value="1"/>
</dbReference>
<dbReference type="InterPro" id="IPR035965">
    <property type="entry name" value="PAS-like_dom_sf"/>
</dbReference>
<dbReference type="PRINTS" id="PR00344">
    <property type="entry name" value="BCTRLSENSOR"/>
</dbReference>
<dbReference type="SUPFAM" id="SSF47384">
    <property type="entry name" value="Homodimeric domain of signal transducing histidine kinase"/>
    <property type="match status" value="1"/>
</dbReference>
<dbReference type="InterPro" id="IPR003661">
    <property type="entry name" value="HisK_dim/P_dom"/>
</dbReference>
<dbReference type="eggNOG" id="COG4191">
    <property type="taxonomic scope" value="Bacteria"/>
</dbReference>
<dbReference type="InterPro" id="IPR036097">
    <property type="entry name" value="HisK_dim/P_sf"/>
</dbReference>
<gene>
    <name evidence="6" type="ORF">B597_022295</name>
</gene>